<dbReference type="InterPro" id="IPR036412">
    <property type="entry name" value="HAD-like_sf"/>
</dbReference>
<dbReference type="GO" id="GO:0005829">
    <property type="term" value="C:cytosol"/>
    <property type="evidence" value="ECO:0007669"/>
    <property type="project" value="TreeGrafter"/>
</dbReference>
<evidence type="ECO:0000313" key="1">
    <source>
        <dbReference type="EMBL" id="TXS33362.1"/>
    </source>
</evidence>
<dbReference type="NCBIfam" id="TIGR01549">
    <property type="entry name" value="HAD-SF-IA-v1"/>
    <property type="match status" value="1"/>
</dbReference>
<proteinExistence type="predicted"/>
<dbReference type="EMBL" id="RDBM01000011">
    <property type="protein sequence ID" value="TXS33362.1"/>
    <property type="molecule type" value="Genomic_DNA"/>
</dbReference>
<dbReference type="InterPro" id="IPR023198">
    <property type="entry name" value="PGP-like_dom2"/>
</dbReference>
<sequence>MVRAALFDVDGTLVDTNYLHVTAWWEAFRQAGHTVPMTAVHQAIGLGSTDLIEHLLGAGRDRRQDEQISGTHAALYATYFERLSAVEGAADLLRALAARGWKVVLATSASGPELKALRRVLDADDVITGTASADDVDEGKPAPAPVLHAMELAGATSGETVYVGDSVWDMKAATGASVTAVGLLSGGIARQDLVEAGAVEVYRNPADLLALLDSSAFSRVGSGG</sequence>
<dbReference type="PANTHER" id="PTHR43434:SF16">
    <property type="entry name" value="BLL8046 PROTEIN"/>
    <property type="match status" value="1"/>
</dbReference>
<dbReference type="PANTHER" id="PTHR43434">
    <property type="entry name" value="PHOSPHOGLYCOLATE PHOSPHATASE"/>
    <property type="match status" value="1"/>
</dbReference>
<dbReference type="SFLD" id="SFLDG01135">
    <property type="entry name" value="C1.5.6:_HAD__Beta-PGM__Phospha"/>
    <property type="match status" value="1"/>
</dbReference>
<dbReference type="SFLD" id="SFLDG01129">
    <property type="entry name" value="C1.5:_HAD__Beta-PGM__Phosphata"/>
    <property type="match status" value="1"/>
</dbReference>
<dbReference type="InterPro" id="IPR023214">
    <property type="entry name" value="HAD_sf"/>
</dbReference>
<dbReference type="InterPro" id="IPR006439">
    <property type="entry name" value="HAD-SF_hydro_IA"/>
</dbReference>
<dbReference type="RefSeq" id="WP_124279129.1">
    <property type="nucleotide sequence ID" value="NZ_RDBM01000011.1"/>
</dbReference>
<organism evidence="1">
    <name type="scientific">Streptomyces sp. gb1(2016)</name>
    <dbReference type="NCBI Taxonomy" id="1828321"/>
    <lineage>
        <taxon>Bacteria</taxon>
        <taxon>Bacillati</taxon>
        <taxon>Actinomycetota</taxon>
        <taxon>Actinomycetes</taxon>
        <taxon>Kitasatosporales</taxon>
        <taxon>Streptomycetaceae</taxon>
        <taxon>Streptomyces</taxon>
    </lineage>
</organism>
<accession>A0A652LB92</accession>
<dbReference type="Gene3D" id="3.40.50.1000">
    <property type="entry name" value="HAD superfamily/HAD-like"/>
    <property type="match status" value="1"/>
</dbReference>
<dbReference type="InterPro" id="IPR050155">
    <property type="entry name" value="HAD-like_hydrolase_sf"/>
</dbReference>
<dbReference type="SUPFAM" id="SSF56784">
    <property type="entry name" value="HAD-like"/>
    <property type="match status" value="1"/>
</dbReference>
<comment type="caution">
    <text evidence="1">The sequence shown here is derived from an EMBL/GenBank/DDBJ whole genome shotgun (WGS) entry which is preliminary data.</text>
</comment>
<dbReference type="SFLD" id="SFLDS00003">
    <property type="entry name" value="Haloacid_Dehalogenase"/>
    <property type="match status" value="1"/>
</dbReference>
<dbReference type="GO" id="GO:0006281">
    <property type="term" value="P:DNA repair"/>
    <property type="evidence" value="ECO:0007669"/>
    <property type="project" value="TreeGrafter"/>
</dbReference>
<dbReference type="Gene3D" id="1.10.150.240">
    <property type="entry name" value="Putative phosphatase, domain 2"/>
    <property type="match status" value="1"/>
</dbReference>
<protein>
    <submittedName>
        <fullName evidence="1">HAD family hydrolase</fullName>
    </submittedName>
</protein>
<gene>
    <name evidence="1" type="ORF">EAO74_03075</name>
</gene>
<dbReference type="AlphaFoldDB" id="A0A652LB92"/>
<dbReference type="Pfam" id="PF00702">
    <property type="entry name" value="Hydrolase"/>
    <property type="match status" value="1"/>
</dbReference>
<reference evidence="1" key="1">
    <citation type="submission" date="2018-10" db="EMBL/GenBank/DDBJ databases">
        <authorList>
            <person name="Hariharan J."/>
            <person name="Choudoir M.J."/>
            <person name="Diebold P."/>
            <person name="Panke-Buisse K."/>
            <person name="Campbell A.N."/>
            <person name="Buckley D.H."/>
        </authorList>
    </citation>
    <scope>NUCLEOTIDE SEQUENCE</scope>
    <source>
        <strain evidence="1">Gb1</strain>
    </source>
</reference>
<name>A0A652LB92_9ACTN</name>
<keyword evidence="1" id="KW-0378">Hydrolase</keyword>
<dbReference type="GO" id="GO:0008967">
    <property type="term" value="F:phosphoglycolate phosphatase activity"/>
    <property type="evidence" value="ECO:0007669"/>
    <property type="project" value="TreeGrafter"/>
</dbReference>